<evidence type="ECO:0000259" key="5">
    <source>
        <dbReference type="Pfam" id="PF09084"/>
    </source>
</evidence>
<dbReference type="RefSeq" id="WP_282723981.1">
    <property type="nucleotide sequence ID" value="NZ_JASCQO010000056.1"/>
</dbReference>
<dbReference type="PANTHER" id="PTHR30024">
    <property type="entry name" value="ALIPHATIC SULFONATES-BINDING PROTEIN-RELATED"/>
    <property type="match status" value="1"/>
</dbReference>
<keyword evidence="7" id="KW-1185">Reference proteome</keyword>
<protein>
    <submittedName>
        <fullName evidence="6">ABC transporter substrate-binding protein</fullName>
    </submittedName>
</protein>
<evidence type="ECO:0000256" key="1">
    <source>
        <dbReference type="ARBA" id="ARBA00004418"/>
    </source>
</evidence>
<proteinExistence type="inferred from homology"/>
<evidence type="ECO:0000256" key="4">
    <source>
        <dbReference type="SAM" id="Phobius"/>
    </source>
</evidence>
<evidence type="ECO:0000256" key="2">
    <source>
        <dbReference type="ARBA" id="ARBA00010742"/>
    </source>
</evidence>
<evidence type="ECO:0000256" key="3">
    <source>
        <dbReference type="ARBA" id="ARBA00022729"/>
    </source>
</evidence>
<keyword evidence="4" id="KW-1133">Transmembrane helix</keyword>
<keyword evidence="4" id="KW-0812">Transmembrane</keyword>
<reference evidence="6 7" key="1">
    <citation type="submission" date="2023-04" db="EMBL/GenBank/DDBJ databases">
        <title>Halomonas strains isolated from rhizosphere soil.</title>
        <authorList>
            <person name="Xu L."/>
            <person name="Sun J.-Q."/>
        </authorList>
    </citation>
    <scope>NUCLEOTIDE SEQUENCE [LARGE SCALE GENOMIC DNA]</scope>
    <source>
        <strain evidence="6 7">LN1S58</strain>
    </source>
</reference>
<organism evidence="6 7">
    <name type="scientific">Halomonas kalidii</name>
    <dbReference type="NCBI Taxonomy" id="3043293"/>
    <lineage>
        <taxon>Bacteria</taxon>
        <taxon>Pseudomonadati</taxon>
        <taxon>Pseudomonadota</taxon>
        <taxon>Gammaproteobacteria</taxon>
        <taxon>Oceanospirillales</taxon>
        <taxon>Halomonadaceae</taxon>
        <taxon>Halomonas</taxon>
    </lineage>
</organism>
<sequence>MSDCCHDLQPKEHAELDILHISRDVRRRTLLKGMVGAAGLAALGGVMPTFGQDLKKIRLAFCSQLLCVVPYEATRAAGFFAEEGLDVELVYTRGGSAALQALNGGAVEYAATSFDAALNAFASGADIVRFATTGRLPLFALATSVEGAETITRVSDLEGRVLGVSALGNADHAFLMYLLERAGVDPNSVEFATVGTNLYDALRLGQLDAGMVQEPALTLLQERGARVLVNGMDIDDANEYLGGPYEFMGVAVRREEVDERREEMQRLARALAKGLVYVQEAEPEELVEALPREIITGGNRETVAASLARYRESLYPREVELDLEAMQRVIDVQKAAGGRGGSVELEQIANPDLLAS</sequence>
<comment type="subcellular location">
    <subcellularLocation>
        <location evidence="1">Periplasm</location>
    </subcellularLocation>
</comment>
<comment type="similarity">
    <text evidence="2">Belongs to the bacterial solute-binding protein SsuA/TauA family.</text>
</comment>
<dbReference type="Gene3D" id="3.40.190.10">
    <property type="entry name" value="Periplasmic binding protein-like II"/>
    <property type="match status" value="2"/>
</dbReference>
<comment type="caution">
    <text evidence="6">The sequence shown here is derived from an EMBL/GenBank/DDBJ whole genome shotgun (WGS) entry which is preliminary data.</text>
</comment>
<evidence type="ECO:0000313" key="7">
    <source>
        <dbReference type="Proteomes" id="UP001244242"/>
    </source>
</evidence>
<keyword evidence="4" id="KW-0472">Membrane</keyword>
<feature type="transmembrane region" description="Helical" evidence="4">
    <location>
        <begin position="30"/>
        <end position="50"/>
    </location>
</feature>
<accession>A0ABT6VRD2</accession>
<feature type="domain" description="SsuA/THI5-like" evidence="5">
    <location>
        <begin position="75"/>
        <end position="280"/>
    </location>
</feature>
<dbReference type="Pfam" id="PF09084">
    <property type="entry name" value="NMT1"/>
    <property type="match status" value="1"/>
</dbReference>
<dbReference type="InterPro" id="IPR015168">
    <property type="entry name" value="SsuA/THI5"/>
</dbReference>
<keyword evidence="3" id="KW-0732">Signal</keyword>
<dbReference type="Proteomes" id="UP001244242">
    <property type="component" value="Unassembled WGS sequence"/>
</dbReference>
<dbReference type="SUPFAM" id="SSF53850">
    <property type="entry name" value="Periplasmic binding protein-like II"/>
    <property type="match status" value="1"/>
</dbReference>
<evidence type="ECO:0000313" key="6">
    <source>
        <dbReference type="EMBL" id="MDI5936549.1"/>
    </source>
</evidence>
<dbReference type="EMBL" id="JASCQO010000056">
    <property type="protein sequence ID" value="MDI5936549.1"/>
    <property type="molecule type" value="Genomic_DNA"/>
</dbReference>
<name>A0ABT6VRD2_9GAMM</name>
<gene>
    <name evidence="6" type="ORF">QLQ84_22405</name>
</gene>
<dbReference type="PANTHER" id="PTHR30024:SF47">
    <property type="entry name" value="TAURINE-BINDING PERIPLASMIC PROTEIN"/>
    <property type="match status" value="1"/>
</dbReference>